<proteinExistence type="predicted"/>
<dbReference type="SUPFAM" id="SSF54637">
    <property type="entry name" value="Thioesterase/thiol ester dehydrase-isomerase"/>
    <property type="match status" value="1"/>
</dbReference>
<sequence>MLLIHLSINHFVLPVYHPSTYLSVYYLVYPSVISSINQSSILCIHQSSYLSSIYLSIILFTYFFIILSIHLSSRLSISQSSCLYPLIHPSINHLVLSIYHPSIYLYLSQNSGILGQNNYNYYSVLWRILNTVGSVCFPCGGMHSFPPSLPLSLLPSFPVTDHGKRKPPLLLQMSQPIIIRRPERERETEGGGGEIALGFPTAASHSWLAFMVHCVGSSPHTGSVVTVSGRMTFTSNKSMEIEVFVDVDPFVTDTQERYRAVSAFFTYVSLSPEGRPLPVPQLVVNERERKRTEAWMDR</sequence>
<reference evidence="2" key="2">
    <citation type="submission" date="2025-08" db="UniProtKB">
        <authorList>
            <consortium name="Ensembl"/>
        </authorList>
    </citation>
    <scope>IDENTIFICATION</scope>
</reference>
<dbReference type="InterPro" id="IPR029069">
    <property type="entry name" value="HotDog_dom_sf"/>
</dbReference>
<feature type="transmembrane region" description="Helical" evidence="1">
    <location>
        <begin position="20"/>
        <end position="37"/>
    </location>
</feature>
<accession>A0A803T795</accession>
<dbReference type="Ensembl" id="ENSACAT00000052346.1">
    <property type="protein sequence ID" value="ENSACAP00000031085.1"/>
    <property type="gene ID" value="ENSACAG00000036442.1"/>
</dbReference>
<keyword evidence="1" id="KW-1133">Transmembrane helix</keyword>
<evidence type="ECO:0000313" key="3">
    <source>
        <dbReference type="Proteomes" id="UP000001646"/>
    </source>
</evidence>
<reference evidence="2" key="1">
    <citation type="submission" date="2009-12" db="EMBL/GenBank/DDBJ databases">
        <title>The Genome Sequence of Anolis carolinensis (Green Anole Lizard).</title>
        <authorList>
            <consortium name="The Genome Sequencing Platform"/>
            <person name="Di Palma F."/>
            <person name="Alfoldi J."/>
            <person name="Heiman D."/>
            <person name="Young S."/>
            <person name="Grabherr M."/>
            <person name="Johnson J."/>
            <person name="Lander E.S."/>
            <person name="Lindblad-Toh K."/>
        </authorList>
    </citation>
    <scope>NUCLEOTIDE SEQUENCE [LARGE SCALE GENOMIC DNA]</scope>
    <source>
        <strain evidence="2">JBL SC #1</strain>
    </source>
</reference>
<dbReference type="InterPro" id="IPR040170">
    <property type="entry name" value="Cytosol_ACT"/>
</dbReference>
<keyword evidence="3" id="KW-1185">Reference proteome</keyword>
<name>A0A803T795_ANOCA</name>
<keyword evidence="1" id="KW-0812">Transmembrane</keyword>
<dbReference type="Proteomes" id="UP000001646">
    <property type="component" value="Unplaced"/>
</dbReference>
<dbReference type="InParanoid" id="A0A803T795"/>
<evidence type="ECO:0000256" key="1">
    <source>
        <dbReference type="SAM" id="Phobius"/>
    </source>
</evidence>
<evidence type="ECO:0000313" key="2">
    <source>
        <dbReference type="Ensembl" id="ENSACAP00000031085.1"/>
    </source>
</evidence>
<feature type="transmembrane region" description="Helical" evidence="1">
    <location>
        <begin position="49"/>
        <end position="71"/>
    </location>
</feature>
<dbReference type="PANTHER" id="PTHR11049">
    <property type="entry name" value="ACYL COENZYME A THIOESTER HYDROLASE"/>
    <property type="match status" value="1"/>
</dbReference>
<dbReference type="Gene3D" id="3.10.129.10">
    <property type="entry name" value="Hotdog Thioesterase"/>
    <property type="match status" value="1"/>
</dbReference>
<dbReference type="GeneTree" id="ENSGT00940000155229"/>
<dbReference type="PANTHER" id="PTHR11049:SF24">
    <property type="entry name" value="CYTOSOLIC ACYL COENZYME A THIOESTER HYDROLASE"/>
    <property type="match status" value="1"/>
</dbReference>
<dbReference type="AlphaFoldDB" id="A0A803T795"/>
<organism evidence="2 3">
    <name type="scientific">Anolis carolinensis</name>
    <name type="common">Green anole</name>
    <name type="synonym">American chameleon</name>
    <dbReference type="NCBI Taxonomy" id="28377"/>
    <lineage>
        <taxon>Eukaryota</taxon>
        <taxon>Metazoa</taxon>
        <taxon>Chordata</taxon>
        <taxon>Craniata</taxon>
        <taxon>Vertebrata</taxon>
        <taxon>Euteleostomi</taxon>
        <taxon>Lepidosauria</taxon>
        <taxon>Squamata</taxon>
        <taxon>Bifurcata</taxon>
        <taxon>Unidentata</taxon>
        <taxon>Episquamata</taxon>
        <taxon>Toxicofera</taxon>
        <taxon>Iguania</taxon>
        <taxon>Dactyloidae</taxon>
        <taxon>Anolis</taxon>
    </lineage>
</organism>
<reference evidence="2" key="3">
    <citation type="submission" date="2025-09" db="UniProtKB">
        <authorList>
            <consortium name="Ensembl"/>
        </authorList>
    </citation>
    <scope>IDENTIFICATION</scope>
</reference>
<keyword evidence="1" id="KW-0472">Membrane</keyword>
<evidence type="ECO:0008006" key="4">
    <source>
        <dbReference type="Google" id="ProtNLM"/>
    </source>
</evidence>
<protein>
    <recommendedName>
        <fullName evidence="4">HotDog ACOT-type domain-containing protein</fullName>
    </recommendedName>
</protein>
<dbReference type="GO" id="GO:0016790">
    <property type="term" value="F:thiolester hydrolase activity"/>
    <property type="evidence" value="ECO:0007669"/>
    <property type="project" value="InterPro"/>
</dbReference>